<feature type="chain" id="PRO_5001702878" description="Beta-glucuronidase C-terminal domain-containing protein" evidence="1">
    <location>
        <begin position="22"/>
        <end position="506"/>
    </location>
</feature>
<gene>
    <name evidence="3" type="ORF">M436DRAFT_73610</name>
</gene>
<accession>A0A074WHV7</accession>
<evidence type="ECO:0000256" key="1">
    <source>
        <dbReference type="SAM" id="SignalP"/>
    </source>
</evidence>
<evidence type="ECO:0000313" key="4">
    <source>
        <dbReference type="Proteomes" id="UP000027730"/>
    </source>
</evidence>
<organism evidence="3 4">
    <name type="scientific">Aureobasidium namibiae CBS 147.97</name>
    <dbReference type="NCBI Taxonomy" id="1043004"/>
    <lineage>
        <taxon>Eukaryota</taxon>
        <taxon>Fungi</taxon>
        <taxon>Dikarya</taxon>
        <taxon>Ascomycota</taxon>
        <taxon>Pezizomycotina</taxon>
        <taxon>Dothideomycetes</taxon>
        <taxon>Dothideomycetidae</taxon>
        <taxon>Dothideales</taxon>
        <taxon>Saccotheciaceae</taxon>
        <taxon>Aureobasidium</taxon>
    </lineage>
</organism>
<keyword evidence="1" id="KW-0732">Signal</keyword>
<dbReference type="OrthoDB" id="2831684at2759"/>
<feature type="domain" description="Beta-glucuronidase C-terminal" evidence="2">
    <location>
        <begin position="390"/>
        <end position="501"/>
    </location>
</feature>
<dbReference type="AlphaFoldDB" id="A0A074WHV7"/>
<dbReference type="PANTHER" id="PTHR36183:SF2">
    <property type="entry name" value="BETA-GLUCURONIDASE C-TERMINAL DOMAIN-CONTAINING PROTEIN"/>
    <property type="match status" value="1"/>
</dbReference>
<dbReference type="InterPro" id="IPR031728">
    <property type="entry name" value="GlcAase_C"/>
</dbReference>
<dbReference type="Pfam" id="PF16862">
    <property type="entry name" value="Glyco_hydro_79C"/>
    <property type="match status" value="1"/>
</dbReference>
<dbReference type="Gene3D" id="3.20.20.80">
    <property type="entry name" value="Glycosidases"/>
    <property type="match status" value="1"/>
</dbReference>
<dbReference type="PANTHER" id="PTHR36183">
    <property type="entry name" value="BETA-GLUCURONIDASE"/>
    <property type="match status" value="1"/>
</dbReference>
<keyword evidence="4" id="KW-1185">Reference proteome</keyword>
<sequence>MFLNTRSLFIWCLAALLEVEAANLPSKSKPVAISQYPTSDAGIPLDSFMSFSFELSSWPDFAGIDIAIFDASQKTGLVGVVRPNISADYPSIITIGPSFFDSYKTMPKGVKFTHGFNLGANSSAARAATLASAPYACKAIGNNLAYFEYGNEPDLFWASGYRPRNYTEADYVEEWLNGTSHISEAVKSACPSLAGTEFMAPSFAGVANNSYFTLDPLKAFKEDLNAAGNIGLISSHNYMGVSTDPGITLQGTLMNHSNIIAKAETQLDVKRNISALGGDLAPKVPFILGEHNSLARQGRPGLSNTFGAALWGVDWNVYLASQNISRSHMHQGTNYRYQAWQPITTNLTTIGTKPPYYGNLAVAAMMHKPCNTSSLAITHLPASSANTSFYTAHIDSTLSRLLIVDLHTYNTTANNFTTSFPRPVQTHQFVLPQGCKSVTVSRLIANGSDALTGITWDGKSYAYELAEGKGVRMANVTQGECVQVDRKGGFKVDVPWSSAAIVNLEC</sequence>
<dbReference type="InterPro" id="IPR017853">
    <property type="entry name" value="GH"/>
</dbReference>
<dbReference type="GeneID" id="25415335"/>
<evidence type="ECO:0000259" key="2">
    <source>
        <dbReference type="Pfam" id="PF16862"/>
    </source>
</evidence>
<reference evidence="3 4" key="1">
    <citation type="journal article" date="2014" name="BMC Genomics">
        <title>Genome sequencing of four Aureobasidium pullulans varieties: biotechnological potential, stress tolerance, and description of new species.</title>
        <authorList>
            <person name="Gostin Ar C."/>
            <person name="Ohm R.A."/>
            <person name="Kogej T."/>
            <person name="Sonjak S."/>
            <person name="Turk M."/>
            <person name="Zajc J."/>
            <person name="Zalar P."/>
            <person name="Grube M."/>
            <person name="Sun H."/>
            <person name="Han J."/>
            <person name="Sharma A."/>
            <person name="Chiniquy J."/>
            <person name="Ngan C.Y."/>
            <person name="Lipzen A."/>
            <person name="Barry K."/>
            <person name="Grigoriev I.V."/>
            <person name="Gunde-Cimerman N."/>
        </authorList>
    </citation>
    <scope>NUCLEOTIDE SEQUENCE [LARGE SCALE GENOMIC DNA]</scope>
    <source>
        <strain evidence="3 4">CBS 147.97</strain>
    </source>
</reference>
<dbReference type="HOGENOM" id="CLU_022148_0_0_1"/>
<dbReference type="Proteomes" id="UP000027730">
    <property type="component" value="Unassembled WGS sequence"/>
</dbReference>
<proteinExistence type="predicted"/>
<dbReference type="InterPro" id="IPR052974">
    <property type="entry name" value="GH79_Enzymes"/>
</dbReference>
<dbReference type="RefSeq" id="XP_013426896.1">
    <property type="nucleotide sequence ID" value="XM_013571442.1"/>
</dbReference>
<name>A0A074WHV7_9PEZI</name>
<protein>
    <recommendedName>
        <fullName evidence="2">Beta-glucuronidase C-terminal domain-containing protein</fullName>
    </recommendedName>
</protein>
<evidence type="ECO:0000313" key="3">
    <source>
        <dbReference type="EMBL" id="KEQ72680.1"/>
    </source>
</evidence>
<dbReference type="SUPFAM" id="SSF51445">
    <property type="entry name" value="(Trans)glycosidases"/>
    <property type="match status" value="1"/>
</dbReference>
<dbReference type="EMBL" id="KL584711">
    <property type="protein sequence ID" value="KEQ72680.1"/>
    <property type="molecule type" value="Genomic_DNA"/>
</dbReference>
<feature type="signal peptide" evidence="1">
    <location>
        <begin position="1"/>
        <end position="21"/>
    </location>
</feature>